<keyword evidence="5" id="KW-1185">Reference proteome</keyword>
<feature type="region of interest" description="Disordered" evidence="1">
    <location>
        <begin position="33"/>
        <end position="70"/>
    </location>
</feature>
<dbReference type="Pfam" id="PF13349">
    <property type="entry name" value="DUF4097"/>
    <property type="match status" value="1"/>
</dbReference>
<reference evidence="4 5" key="1">
    <citation type="submission" date="2018-05" db="EMBL/GenBank/DDBJ databases">
        <title>Kurthia sibirica genome sequence.</title>
        <authorList>
            <person name="Maclea K.S."/>
            <person name="Goen A.E."/>
        </authorList>
    </citation>
    <scope>NUCLEOTIDE SEQUENCE [LARGE SCALE GENOMIC DNA]</scope>
    <source>
        <strain evidence="4 5">ATCC 49154</strain>
    </source>
</reference>
<dbReference type="Proteomes" id="UP000245938">
    <property type="component" value="Unassembled WGS sequence"/>
</dbReference>
<dbReference type="OrthoDB" id="2240743at2"/>
<dbReference type="EMBL" id="QFVR01000006">
    <property type="protein sequence ID" value="PWI25821.1"/>
    <property type="molecule type" value="Genomic_DNA"/>
</dbReference>
<accession>A0A2U3AMT1</accession>
<evidence type="ECO:0000259" key="2">
    <source>
        <dbReference type="Pfam" id="PF13349"/>
    </source>
</evidence>
<evidence type="ECO:0000313" key="4">
    <source>
        <dbReference type="EMBL" id="PWI25821.1"/>
    </source>
</evidence>
<dbReference type="Pfam" id="PF22746">
    <property type="entry name" value="SHOCT-like_DUF2089-C"/>
    <property type="match status" value="1"/>
</dbReference>
<dbReference type="AlphaFoldDB" id="A0A2U3AMT1"/>
<feature type="domain" description="DUF4097" evidence="2">
    <location>
        <begin position="180"/>
        <end position="337"/>
    </location>
</feature>
<evidence type="ECO:0000256" key="1">
    <source>
        <dbReference type="SAM" id="MobiDB-lite"/>
    </source>
</evidence>
<dbReference type="InterPro" id="IPR025164">
    <property type="entry name" value="Toastrack_DUF4097"/>
</dbReference>
<dbReference type="RefSeq" id="WP_109305578.1">
    <property type="nucleotide sequence ID" value="NZ_BJUF01000012.1"/>
</dbReference>
<feature type="domain" description="YvlB/LiaX N-terminal" evidence="3">
    <location>
        <begin position="3"/>
        <end position="33"/>
    </location>
</feature>
<gene>
    <name evidence="4" type="ORF">DEX24_06355</name>
</gene>
<organism evidence="4 5">
    <name type="scientific">Kurthia sibirica</name>
    <dbReference type="NCBI Taxonomy" id="202750"/>
    <lineage>
        <taxon>Bacteria</taxon>
        <taxon>Bacillati</taxon>
        <taxon>Bacillota</taxon>
        <taxon>Bacilli</taxon>
        <taxon>Bacillales</taxon>
        <taxon>Caryophanaceae</taxon>
        <taxon>Kurthia</taxon>
    </lineage>
</organism>
<proteinExistence type="predicted"/>
<dbReference type="InterPro" id="IPR053959">
    <property type="entry name" value="YvlB/LiaX_N"/>
</dbReference>
<name>A0A2U3AMT1_9BACL</name>
<evidence type="ECO:0000313" key="5">
    <source>
        <dbReference type="Proteomes" id="UP000245938"/>
    </source>
</evidence>
<protein>
    <submittedName>
        <fullName evidence="4">Uncharacterized protein</fullName>
    </submittedName>
</protein>
<feature type="compositionally biased region" description="Low complexity" evidence="1">
    <location>
        <begin position="38"/>
        <end position="50"/>
    </location>
</feature>
<evidence type="ECO:0000259" key="3">
    <source>
        <dbReference type="Pfam" id="PF22746"/>
    </source>
</evidence>
<feature type="compositionally biased region" description="Basic and acidic residues" evidence="1">
    <location>
        <begin position="51"/>
        <end position="70"/>
    </location>
</feature>
<comment type="caution">
    <text evidence="4">The sequence shown here is derived from an EMBL/GenBank/DDBJ whole genome shotgun (WGS) entry which is preliminary data.</text>
</comment>
<sequence>MQNERSRILKLVENGTISAEEAIVLLEKLERGPDKVESNNNENDQQQEQQQSHDNESESFEEEKKHSKEEEFVEDLKRDFGQFSNRLMDFLGTAVNKVKDMDFSSMTSGGEKIEWTDHLGEETVRSISADIPNGQLTVRDSIDGSTTIEVSAASMIGFSTSNFTEEDLKKQFRAFNDNGTLRIVSTSKTVKIDVKLFLPKGDYKDLKAGLFNGNFSVQSLNIGRIRVQTKNGNIDMSDVNFDTAEVESSNGSIEIREVAGKELEAETMNGRVYVDGALRSIEAKSMNGHIILTTRSQEAERIKAHTTAGSIELYIPNTISLSGEVVSSFGKMDVDLKDVELLHETDKMFNKSLRFNKTIADAQRLNIDGETTTGSVIIRYTL</sequence>